<dbReference type="EMBL" id="BMPG01000005">
    <property type="protein sequence ID" value="GGL69863.1"/>
    <property type="molecule type" value="Genomic_DNA"/>
</dbReference>
<evidence type="ECO:0000313" key="3">
    <source>
        <dbReference type="EMBL" id="GGL69863.1"/>
    </source>
</evidence>
<accession>A0A830FNB1</accession>
<feature type="region of interest" description="Disordered" evidence="1">
    <location>
        <begin position="25"/>
        <end position="48"/>
    </location>
</feature>
<dbReference type="Proteomes" id="UP000607197">
    <property type="component" value="Unassembled WGS sequence"/>
</dbReference>
<keyword evidence="4" id="KW-1185">Reference proteome</keyword>
<feature type="domain" description="C2H2-type" evidence="2">
    <location>
        <begin position="11"/>
        <end position="32"/>
    </location>
</feature>
<evidence type="ECO:0000259" key="2">
    <source>
        <dbReference type="PROSITE" id="PS00028"/>
    </source>
</evidence>
<dbReference type="InterPro" id="IPR055984">
    <property type="entry name" value="DUF7562"/>
</dbReference>
<reference evidence="3" key="1">
    <citation type="journal article" date="2014" name="Int. J. Syst. Evol. Microbiol.">
        <title>Complete genome sequence of Corynebacterium casei LMG S-19264T (=DSM 44701T), isolated from a smear-ripened cheese.</title>
        <authorList>
            <consortium name="US DOE Joint Genome Institute (JGI-PGF)"/>
            <person name="Walter F."/>
            <person name="Albersmeier A."/>
            <person name="Kalinowski J."/>
            <person name="Ruckert C."/>
        </authorList>
    </citation>
    <scope>NUCLEOTIDE SEQUENCE</scope>
    <source>
        <strain evidence="3">JCM 19596</strain>
    </source>
</reference>
<proteinExistence type="predicted"/>
<dbReference type="Pfam" id="PF24443">
    <property type="entry name" value="DUF7562"/>
    <property type="match status" value="1"/>
</dbReference>
<dbReference type="InterPro" id="IPR013087">
    <property type="entry name" value="Znf_C2H2_type"/>
</dbReference>
<dbReference type="RefSeq" id="WP_188980365.1">
    <property type="nucleotide sequence ID" value="NZ_BMPG01000005.1"/>
</dbReference>
<organism evidence="3 4">
    <name type="scientific">Halocalculus aciditolerans</name>
    <dbReference type="NCBI Taxonomy" id="1383812"/>
    <lineage>
        <taxon>Archaea</taxon>
        <taxon>Methanobacteriati</taxon>
        <taxon>Methanobacteriota</taxon>
        <taxon>Stenosarchaea group</taxon>
        <taxon>Halobacteria</taxon>
        <taxon>Halobacteriales</taxon>
        <taxon>Halobacteriaceae</taxon>
        <taxon>Halocalculus</taxon>
    </lineage>
</organism>
<dbReference type="PROSITE" id="PS00028">
    <property type="entry name" value="ZINC_FINGER_C2H2_1"/>
    <property type="match status" value="1"/>
</dbReference>
<evidence type="ECO:0000313" key="4">
    <source>
        <dbReference type="Proteomes" id="UP000607197"/>
    </source>
</evidence>
<dbReference type="OrthoDB" id="165365at2157"/>
<sequence length="102" mass="11126">MLRRGVDSVTCIACGTSVDEADAYEYHKHGDHTDDHSGDHADDARHDHAGDPPEYLCAACFDDLSPGDRDGLEQLLCGLQAGDVTTREFLTRYADAVQESET</sequence>
<protein>
    <recommendedName>
        <fullName evidence="2">C2H2-type domain-containing protein</fullName>
    </recommendedName>
</protein>
<evidence type="ECO:0000256" key="1">
    <source>
        <dbReference type="SAM" id="MobiDB-lite"/>
    </source>
</evidence>
<reference evidence="3" key="2">
    <citation type="submission" date="2020-09" db="EMBL/GenBank/DDBJ databases">
        <authorList>
            <person name="Sun Q."/>
            <person name="Ohkuma M."/>
        </authorList>
    </citation>
    <scope>NUCLEOTIDE SEQUENCE</scope>
    <source>
        <strain evidence="3">JCM 19596</strain>
    </source>
</reference>
<comment type="caution">
    <text evidence="3">The sequence shown here is derived from an EMBL/GenBank/DDBJ whole genome shotgun (WGS) entry which is preliminary data.</text>
</comment>
<dbReference type="AlphaFoldDB" id="A0A830FNB1"/>
<gene>
    <name evidence="3" type="ORF">GCM10009039_29860</name>
</gene>
<name>A0A830FNB1_9EURY</name>